<dbReference type="GeneID" id="111017891"/>
<feature type="region of interest" description="Disordered" evidence="1">
    <location>
        <begin position="236"/>
        <end position="263"/>
    </location>
</feature>
<reference evidence="3" key="1">
    <citation type="submission" date="2025-08" db="UniProtKB">
        <authorList>
            <consortium name="RefSeq"/>
        </authorList>
    </citation>
    <scope>IDENTIFICATION</scope>
    <source>
        <strain evidence="3">OHB3-1</strain>
    </source>
</reference>
<keyword evidence="2" id="KW-1185">Reference proteome</keyword>
<gene>
    <name evidence="3" type="primary">LOC111017891</name>
</gene>
<dbReference type="Proteomes" id="UP000504603">
    <property type="component" value="Unplaced"/>
</dbReference>
<feature type="region of interest" description="Disordered" evidence="1">
    <location>
        <begin position="147"/>
        <end position="170"/>
    </location>
</feature>
<accession>A0A6J1D819</accession>
<protein>
    <submittedName>
        <fullName evidence="3">Uncharacterized protein LOC111017891</fullName>
    </submittedName>
</protein>
<sequence>MARSFNEEEEELSFCDLPVKEEQNPIITAVQIADQDDDDEGFDFKHRPAVAPAMCAAEEVFFQGHMLPFGRLSFSSSENGLNNNNNNLGRNLWFRSESMDHNVLRFSSSSRSSSTSTSHYSRCSSISNNSISIPTTSSSKARAEKNNVFHSHPSPTPQIRSFSTSSHRSRCRSSSRSRWHFFRLGLLGTPGVMELHDLKTRTTNTMATAVPKPTGTGSFLGVVSCKRSVEAIPAAPVRSSSRNFQKEKEKEKKAKEGEERRVSHRRTFEWLKQLSHATLTADEP</sequence>
<dbReference type="RefSeq" id="XP_022149472.1">
    <property type="nucleotide sequence ID" value="XM_022293780.1"/>
</dbReference>
<name>A0A6J1D819_MOMCH</name>
<organism evidence="2 3">
    <name type="scientific">Momordica charantia</name>
    <name type="common">Bitter gourd</name>
    <name type="synonym">Balsam pear</name>
    <dbReference type="NCBI Taxonomy" id="3673"/>
    <lineage>
        <taxon>Eukaryota</taxon>
        <taxon>Viridiplantae</taxon>
        <taxon>Streptophyta</taxon>
        <taxon>Embryophyta</taxon>
        <taxon>Tracheophyta</taxon>
        <taxon>Spermatophyta</taxon>
        <taxon>Magnoliopsida</taxon>
        <taxon>eudicotyledons</taxon>
        <taxon>Gunneridae</taxon>
        <taxon>Pentapetalae</taxon>
        <taxon>rosids</taxon>
        <taxon>fabids</taxon>
        <taxon>Cucurbitales</taxon>
        <taxon>Cucurbitaceae</taxon>
        <taxon>Momordiceae</taxon>
        <taxon>Momordica</taxon>
    </lineage>
</organism>
<evidence type="ECO:0000256" key="1">
    <source>
        <dbReference type="SAM" id="MobiDB-lite"/>
    </source>
</evidence>
<dbReference type="AlphaFoldDB" id="A0A6J1D819"/>
<dbReference type="KEGG" id="mcha:111017891"/>
<dbReference type="PANTHER" id="PTHR33922">
    <property type="entry name" value="OS01G0888066 PROTEIN-RELATED"/>
    <property type="match status" value="1"/>
</dbReference>
<dbReference type="OrthoDB" id="778913at2759"/>
<dbReference type="PANTHER" id="PTHR33922:SF2">
    <property type="entry name" value="OS07G0589600 PROTEIN"/>
    <property type="match status" value="1"/>
</dbReference>
<evidence type="ECO:0000313" key="3">
    <source>
        <dbReference type="RefSeq" id="XP_022149472.1"/>
    </source>
</evidence>
<proteinExistence type="predicted"/>
<evidence type="ECO:0000313" key="2">
    <source>
        <dbReference type="Proteomes" id="UP000504603"/>
    </source>
</evidence>
<feature type="compositionally biased region" description="Basic and acidic residues" evidence="1">
    <location>
        <begin position="244"/>
        <end position="263"/>
    </location>
</feature>